<sequence>MTIINTHVFSVKALLEKQLSVPDYQRPYKWQPKHVNQLLDDVILHRNKSSYRLGTVVLHQDDDNKQLNIVDGQQRLLTLTLLCTLLDKGKNFRPVLLEQTFS</sequence>
<dbReference type="PANTHER" id="PTHR35149:SF2">
    <property type="entry name" value="DUF262 DOMAIN-CONTAINING PROTEIN"/>
    <property type="match status" value="1"/>
</dbReference>
<comment type="caution">
    <text evidence="2">The sequence shown here is derived from an EMBL/GenBank/DDBJ whole genome shotgun (WGS) entry which is preliminary data.</text>
</comment>
<evidence type="ECO:0000259" key="1">
    <source>
        <dbReference type="Pfam" id="PF03235"/>
    </source>
</evidence>
<dbReference type="PANTHER" id="PTHR35149">
    <property type="entry name" value="SLL5132 PROTEIN"/>
    <property type="match status" value="1"/>
</dbReference>
<proteinExistence type="predicted"/>
<dbReference type="RefSeq" id="WP_262564864.1">
    <property type="nucleotide sequence ID" value="NZ_JAPFCC010000001.1"/>
</dbReference>
<dbReference type="Proteomes" id="UP001209854">
    <property type="component" value="Unassembled WGS sequence"/>
</dbReference>
<accession>A0ABT3N0E7</accession>
<dbReference type="EMBL" id="JAPFCC010000001">
    <property type="protein sequence ID" value="MCW7555094.1"/>
    <property type="molecule type" value="Genomic_DNA"/>
</dbReference>
<gene>
    <name evidence="2" type="ORF">NX722_21205</name>
</gene>
<evidence type="ECO:0000313" key="3">
    <source>
        <dbReference type="Proteomes" id="UP001209854"/>
    </source>
</evidence>
<name>A0ABT3N0E7_9GAMM</name>
<keyword evidence="3" id="KW-1185">Reference proteome</keyword>
<evidence type="ECO:0000313" key="2">
    <source>
        <dbReference type="EMBL" id="MCW7555094.1"/>
    </source>
</evidence>
<dbReference type="InterPro" id="IPR004919">
    <property type="entry name" value="GmrSD_N"/>
</dbReference>
<feature type="domain" description="GmrSD restriction endonucleases N-terminal" evidence="1">
    <location>
        <begin position="15"/>
        <end position="84"/>
    </location>
</feature>
<organism evidence="2 3">
    <name type="scientific">Endozoicomonas gorgoniicola</name>
    <dbReference type="NCBI Taxonomy" id="1234144"/>
    <lineage>
        <taxon>Bacteria</taxon>
        <taxon>Pseudomonadati</taxon>
        <taxon>Pseudomonadota</taxon>
        <taxon>Gammaproteobacteria</taxon>
        <taxon>Oceanospirillales</taxon>
        <taxon>Endozoicomonadaceae</taxon>
        <taxon>Endozoicomonas</taxon>
    </lineage>
</organism>
<reference evidence="2 3" key="1">
    <citation type="submission" date="2022-10" db="EMBL/GenBank/DDBJ databases">
        <title>High-quality genome sequences of two octocoral-associated bacteria, Endozoicomonas euniceicola EF212 and Endozoicomonas gorgoniicola PS125.</title>
        <authorList>
            <person name="Chiou Y.-J."/>
            <person name="Chen Y.-H."/>
        </authorList>
    </citation>
    <scope>NUCLEOTIDE SEQUENCE [LARGE SCALE GENOMIC DNA]</scope>
    <source>
        <strain evidence="2 3">PS125</strain>
    </source>
</reference>
<protein>
    <submittedName>
        <fullName evidence="2">DUF262 domain-containing protein</fullName>
    </submittedName>
</protein>
<dbReference type="Pfam" id="PF03235">
    <property type="entry name" value="GmrSD_N"/>
    <property type="match status" value="1"/>
</dbReference>